<dbReference type="RefSeq" id="WP_107585809.1">
    <property type="nucleotide sequence ID" value="NZ_PZJJ01000027.1"/>
</dbReference>
<dbReference type="Gene3D" id="1.25.10.90">
    <property type="match status" value="1"/>
</dbReference>
<organism evidence="1 2">
    <name type="scientific">Alkalicoccus saliphilus</name>
    <dbReference type="NCBI Taxonomy" id="200989"/>
    <lineage>
        <taxon>Bacteria</taxon>
        <taxon>Bacillati</taxon>
        <taxon>Bacillota</taxon>
        <taxon>Bacilli</taxon>
        <taxon>Bacillales</taxon>
        <taxon>Bacillaceae</taxon>
        <taxon>Alkalicoccus</taxon>
    </lineage>
</organism>
<dbReference type="SUPFAM" id="SSF48371">
    <property type="entry name" value="ARM repeat"/>
    <property type="match status" value="1"/>
</dbReference>
<name>A0A2T4U3K6_9BACI</name>
<dbReference type="InterPro" id="IPR014825">
    <property type="entry name" value="DNA_alkylation"/>
</dbReference>
<dbReference type="PANTHER" id="PTHR34070">
    <property type="entry name" value="ARMADILLO-TYPE FOLD"/>
    <property type="match status" value="1"/>
</dbReference>
<dbReference type="Proteomes" id="UP000240509">
    <property type="component" value="Unassembled WGS sequence"/>
</dbReference>
<dbReference type="OrthoDB" id="9784740at2"/>
<gene>
    <name evidence="1" type="ORF">C6Y45_13760</name>
</gene>
<proteinExistence type="predicted"/>
<accession>A0A2T4U3K6</accession>
<reference evidence="1 2" key="1">
    <citation type="submission" date="2018-03" db="EMBL/GenBank/DDBJ databases">
        <title>Alkalicoccus saliphilus sp. nov., isolated from a mineral pool.</title>
        <authorList>
            <person name="Zhao B."/>
        </authorList>
    </citation>
    <scope>NUCLEOTIDE SEQUENCE [LARGE SCALE GENOMIC DNA]</scope>
    <source>
        <strain evidence="1 2">6AG</strain>
    </source>
</reference>
<dbReference type="EMBL" id="PZJJ01000027">
    <property type="protein sequence ID" value="PTL37991.1"/>
    <property type="molecule type" value="Genomic_DNA"/>
</dbReference>
<comment type="caution">
    <text evidence="1">The sequence shown here is derived from an EMBL/GenBank/DDBJ whole genome shotgun (WGS) entry which is preliminary data.</text>
</comment>
<dbReference type="AlphaFoldDB" id="A0A2T4U3K6"/>
<dbReference type="InterPro" id="IPR016024">
    <property type="entry name" value="ARM-type_fold"/>
</dbReference>
<dbReference type="PANTHER" id="PTHR34070:SF1">
    <property type="entry name" value="DNA ALKYLATION REPAIR PROTEIN"/>
    <property type="match status" value="1"/>
</dbReference>
<protein>
    <submittedName>
        <fullName evidence="1">DNA alkylation repair protein</fullName>
    </submittedName>
</protein>
<keyword evidence="2" id="KW-1185">Reference proteome</keyword>
<sequence length="227" mass="26761">MKNAIRKQLFESVDTNYQKFAASLIPNVDNVLGVRLPELRKIAKETAKKDWRTYLEENEDEYFEETMLQGMIIGYADAEVEDKLYYVAAFVPKINNWSVCDSFCSSLKFTKNNKERVWKFIQPYLVSEREYEVRFGVVMLLNFYVEENYLDSVLNHLDQINHEGFYAKMAVAWAVSICYIKFPDSTGEFLKNNTLDDFTHNKSLQKITESTRVSKETKMSIRKMKRR</sequence>
<dbReference type="Pfam" id="PF08713">
    <property type="entry name" value="DNA_alkylation"/>
    <property type="match status" value="1"/>
</dbReference>
<evidence type="ECO:0000313" key="1">
    <source>
        <dbReference type="EMBL" id="PTL37991.1"/>
    </source>
</evidence>
<dbReference type="CDD" id="cd06561">
    <property type="entry name" value="AlkD_like"/>
    <property type="match status" value="1"/>
</dbReference>
<evidence type="ECO:0000313" key="2">
    <source>
        <dbReference type="Proteomes" id="UP000240509"/>
    </source>
</evidence>